<dbReference type="GO" id="GO:0005739">
    <property type="term" value="C:mitochondrion"/>
    <property type="evidence" value="ECO:0007669"/>
    <property type="project" value="GOC"/>
</dbReference>
<dbReference type="Pfam" id="PF00226">
    <property type="entry name" value="DnaJ"/>
    <property type="match status" value="1"/>
</dbReference>
<dbReference type="PROSITE" id="PS00636">
    <property type="entry name" value="DNAJ_1"/>
    <property type="match status" value="1"/>
</dbReference>
<dbReference type="SUPFAM" id="SSF46565">
    <property type="entry name" value="Chaperone J-domain"/>
    <property type="match status" value="1"/>
</dbReference>
<evidence type="ECO:0000256" key="3">
    <source>
        <dbReference type="SAM" id="Phobius"/>
    </source>
</evidence>
<feature type="domain" description="J" evidence="4">
    <location>
        <begin position="33"/>
        <end position="102"/>
    </location>
</feature>
<dbReference type="InterPro" id="IPR001623">
    <property type="entry name" value="DnaJ_domain"/>
</dbReference>
<dbReference type="Pfam" id="PF11875">
    <property type="entry name" value="DnaJ-like_C11_C"/>
    <property type="match status" value="1"/>
</dbReference>
<evidence type="ECO:0000313" key="6">
    <source>
        <dbReference type="Proteomes" id="UP001152592"/>
    </source>
</evidence>
<dbReference type="AlphaFoldDB" id="A0A9W4IKT8"/>
<name>A0A9W4IKT8_9EURO</name>
<dbReference type="InterPro" id="IPR018253">
    <property type="entry name" value="DnaJ_domain_CS"/>
</dbReference>
<feature type="compositionally biased region" description="Acidic residues" evidence="2">
    <location>
        <begin position="431"/>
        <end position="445"/>
    </location>
</feature>
<dbReference type="EMBL" id="CAJVPD010000099">
    <property type="protein sequence ID" value="CAG8317803.1"/>
    <property type="molecule type" value="Genomic_DNA"/>
</dbReference>
<protein>
    <recommendedName>
        <fullName evidence="4">J domain-containing protein</fullName>
    </recommendedName>
</protein>
<dbReference type="Gene3D" id="1.10.287.110">
    <property type="entry name" value="DnaJ domain"/>
    <property type="match status" value="1"/>
</dbReference>
<proteinExistence type="predicted"/>
<dbReference type="InterPro" id="IPR036869">
    <property type="entry name" value="J_dom_sf"/>
</dbReference>
<dbReference type="InterPro" id="IPR024586">
    <property type="entry name" value="DnaJ-like_C11_C"/>
</dbReference>
<dbReference type="PRINTS" id="PR00625">
    <property type="entry name" value="JDOMAIN"/>
</dbReference>
<evidence type="ECO:0000256" key="1">
    <source>
        <dbReference type="ARBA" id="ARBA00023186"/>
    </source>
</evidence>
<dbReference type="PROSITE" id="PS50076">
    <property type="entry name" value="DNAJ_2"/>
    <property type="match status" value="1"/>
</dbReference>
<gene>
    <name evidence="5" type="ORF">PSALAMII_LOCUS2238</name>
</gene>
<accession>A0A9W4IKT8</accession>
<evidence type="ECO:0000313" key="5">
    <source>
        <dbReference type="EMBL" id="CAG8317803.1"/>
    </source>
</evidence>
<dbReference type="Proteomes" id="UP001152592">
    <property type="component" value="Unassembled WGS sequence"/>
</dbReference>
<dbReference type="InterPro" id="IPR052243">
    <property type="entry name" value="Mito_inner_membrane_organizer"/>
</dbReference>
<dbReference type="OrthoDB" id="201504at2759"/>
<feature type="region of interest" description="Disordered" evidence="2">
    <location>
        <begin position="429"/>
        <end position="464"/>
    </location>
</feature>
<feature type="region of interest" description="Disordered" evidence="2">
    <location>
        <begin position="212"/>
        <end position="232"/>
    </location>
</feature>
<keyword evidence="3" id="KW-0472">Membrane</keyword>
<sequence length="761" mass="84287">MSSFGQHGAQEFRATVEDDGLEDYSMVDYPEADYYLLLGLSRNPPPTDAEIRSAYRSLSLSFHPDKQPTHLRHAAESQFRHIQDAYDTLIDPKKRVVYDISGAEGVRQEWGQLGAMGIGGEAQKQDVGVKTMSPDEFRRWFLKTMKKRERQAIESLVSSRGGITLGVNAASMVSVDEDEDVQFHIPSPRVTTYGVTYNFDTPVTLPQLWGAAERDPDSQDTATEYGEDGQEDGSQAVHMTLSTGIAGGLAHPVQKATVEYEDGTEGEESIKMPPILAAQNFRLGASLSPNVRNLVGTKGIWAKHPFTLLRDSAVTFEGLLLPAPSLRTTITRNFVPVSGVAPFNVSVTSIHSRSLEETPPSFEVQVSRELFKKKIGVISWSSGVVNWPEFLHGWFPSLGMGIQSAFASANEVGHLQIGLIAPAASPQAAMEVDEDEAETSGDFEDEHQHATKKHQVDQSAEAWESHLQVSPGGGALVLKYSRNLFSGKPADDPVKTEWSSEGYFPMPTMDEARAVRLEVSAIAGLDMSLSWTIKGIRRVGEYTRLGLGVGIADKGMMLTVTWRRLGQNIDIPILICPANEATSGATALTAVFPWLAYCVIEFGYIRPRDRKKRRQEAARRHRELKKLLPQKREESLQAIELMTEQVQRRQGREEAHDGLTILKAEYGYIPPANKKPKDGFTEPRVTDVTIPVAALVNRGQLVISKKSIKFHILGFHDPAPLLPKRLKIWYRFQGRDHYVEAGDKEKVSCPLRAHLVSNPTA</sequence>
<evidence type="ECO:0000259" key="4">
    <source>
        <dbReference type="PROSITE" id="PS50076"/>
    </source>
</evidence>
<dbReference type="SMART" id="SM00271">
    <property type="entry name" value="DnaJ"/>
    <property type="match status" value="1"/>
</dbReference>
<keyword evidence="1" id="KW-0143">Chaperone</keyword>
<dbReference type="CDD" id="cd06257">
    <property type="entry name" value="DnaJ"/>
    <property type="match status" value="1"/>
</dbReference>
<comment type="caution">
    <text evidence="5">The sequence shown here is derived from an EMBL/GenBank/DDBJ whole genome shotgun (WGS) entry which is preliminary data.</text>
</comment>
<keyword evidence="3" id="KW-0812">Transmembrane</keyword>
<organism evidence="5 6">
    <name type="scientific">Penicillium salamii</name>
    <dbReference type="NCBI Taxonomy" id="1612424"/>
    <lineage>
        <taxon>Eukaryota</taxon>
        <taxon>Fungi</taxon>
        <taxon>Dikarya</taxon>
        <taxon>Ascomycota</taxon>
        <taxon>Pezizomycotina</taxon>
        <taxon>Eurotiomycetes</taxon>
        <taxon>Eurotiomycetidae</taxon>
        <taxon>Eurotiales</taxon>
        <taxon>Aspergillaceae</taxon>
        <taxon>Penicillium</taxon>
    </lineage>
</organism>
<reference evidence="5" key="1">
    <citation type="submission" date="2021-07" db="EMBL/GenBank/DDBJ databases">
        <authorList>
            <person name="Branca A.L. A."/>
        </authorList>
    </citation>
    <scope>NUCLEOTIDE SEQUENCE</scope>
</reference>
<dbReference type="GO" id="GO:0042407">
    <property type="term" value="P:cristae formation"/>
    <property type="evidence" value="ECO:0007669"/>
    <property type="project" value="TreeGrafter"/>
</dbReference>
<evidence type="ECO:0000256" key="2">
    <source>
        <dbReference type="SAM" id="MobiDB-lite"/>
    </source>
</evidence>
<keyword evidence="3" id="KW-1133">Transmembrane helix</keyword>
<feature type="transmembrane region" description="Helical" evidence="3">
    <location>
        <begin position="585"/>
        <end position="605"/>
    </location>
</feature>
<dbReference type="PANTHER" id="PTHR44157">
    <property type="entry name" value="DNAJ HOMOLOG SUBFAMILY C MEMBER 11"/>
    <property type="match status" value="1"/>
</dbReference>
<dbReference type="PANTHER" id="PTHR44157:SF1">
    <property type="entry name" value="DNAJ HOMOLOG SUBFAMILY C MEMBER 11"/>
    <property type="match status" value="1"/>
</dbReference>